<dbReference type="AlphaFoldDB" id="A0A068UJ67"/>
<dbReference type="InParanoid" id="A0A068UJ67"/>
<dbReference type="InterPro" id="IPR001611">
    <property type="entry name" value="Leu-rich_rpt"/>
</dbReference>
<dbReference type="InterPro" id="IPR032675">
    <property type="entry name" value="LRR_dom_sf"/>
</dbReference>
<dbReference type="InterPro" id="IPR051848">
    <property type="entry name" value="PGIP"/>
</dbReference>
<protein>
    <recommendedName>
        <fullName evidence="4">Leucine-rich repeat-containing N-terminal plant-type domain-containing protein</fullName>
    </recommendedName>
</protein>
<evidence type="ECO:0008006" key="4">
    <source>
        <dbReference type="Google" id="ProtNLM"/>
    </source>
</evidence>
<sequence length="134" mass="15401">MVRVQISLKLLMVYMCIIVKHIQWLFPLGYSTHHRSIEERRSSSSISGGLSQALCEVKNENQGLWYLKLRENSLSGEIPECWMNYPELFHIDLNSNNFTGSIPRSLFHLEGLEYLGLGNNSLTGPITFDFVNHE</sequence>
<dbReference type="Proteomes" id="UP000295252">
    <property type="component" value="Chromosome I"/>
</dbReference>
<gene>
    <name evidence="2" type="ORF">GSCOC_T00027457001</name>
</gene>
<reference evidence="3" key="1">
    <citation type="journal article" date="2014" name="Science">
        <title>The coffee genome provides insight into the convergent evolution of caffeine biosynthesis.</title>
        <authorList>
            <person name="Denoeud F."/>
            <person name="Carretero-Paulet L."/>
            <person name="Dereeper A."/>
            <person name="Droc G."/>
            <person name="Guyot R."/>
            <person name="Pietrella M."/>
            <person name="Zheng C."/>
            <person name="Alberti A."/>
            <person name="Anthony F."/>
            <person name="Aprea G."/>
            <person name="Aury J.M."/>
            <person name="Bento P."/>
            <person name="Bernard M."/>
            <person name="Bocs S."/>
            <person name="Campa C."/>
            <person name="Cenci A."/>
            <person name="Combes M.C."/>
            <person name="Crouzillat D."/>
            <person name="Da Silva C."/>
            <person name="Daddiego L."/>
            <person name="De Bellis F."/>
            <person name="Dussert S."/>
            <person name="Garsmeur O."/>
            <person name="Gayraud T."/>
            <person name="Guignon V."/>
            <person name="Jahn K."/>
            <person name="Jamilloux V."/>
            <person name="Joet T."/>
            <person name="Labadie K."/>
            <person name="Lan T."/>
            <person name="Leclercq J."/>
            <person name="Lepelley M."/>
            <person name="Leroy T."/>
            <person name="Li L.T."/>
            <person name="Librado P."/>
            <person name="Lopez L."/>
            <person name="Munoz A."/>
            <person name="Noel B."/>
            <person name="Pallavicini A."/>
            <person name="Perrotta G."/>
            <person name="Poncet V."/>
            <person name="Pot D."/>
            <person name="Priyono X."/>
            <person name="Rigoreau M."/>
            <person name="Rouard M."/>
            <person name="Rozas J."/>
            <person name="Tranchant-Dubreuil C."/>
            <person name="VanBuren R."/>
            <person name="Zhang Q."/>
            <person name="Andrade A.C."/>
            <person name="Argout X."/>
            <person name="Bertrand B."/>
            <person name="de Kochko A."/>
            <person name="Graziosi G."/>
            <person name="Henry R.J."/>
            <person name="Jayarama X."/>
            <person name="Ming R."/>
            <person name="Nagai C."/>
            <person name="Rounsley S."/>
            <person name="Sankoff D."/>
            <person name="Giuliano G."/>
            <person name="Albert V.A."/>
            <person name="Wincker P."/>
            <person name="Lashermes P."/>
        </authorList>
    </citation>
    <scope>NUCLEOTIDE SEQUENCE [LARGE SCALE GENOMIC DNA]</scope>
    <source>
        <strain evidence="3">cv. DH200-94</strain>
    </source>
</reference>
<dbReference type="Gramene" id="CDP08521">
    <property type="protein sequence ID" value="CDP08521"/>
    <property type="gene ID" value="GSCOC_T00027457001"/>
</dbReference>
<dbReference type="PhylomeDB" id="A0A068UJ67"/>
<dbReference type="SUPFAM" id="SSF52058">
    <property type="entry name" value="L domain-like"/>
    <property type="match status" value="1"/>
</dbReference>
<proteinExistence type="predicted"/>
<dbReference type="Pfam" id="PF00560">
    <property type="entry name" value="LRR_1"/>
    <property type="match status" value="2"/>
</dbReference>
<evidence type="ECO:0000313" key="2">
    <source>
        <dbReference type="EMBL" id="CDP08521.1"/>
    </source>
</evidence>
<comment type="subcellular location">
    <subcellularLocation>
        <location evidence="1">Cell envelope</location>
    </subcellularLocation>
</comment>
<dbReference type="PANTHER" id="PTHR48059:SF30">
    <property type="entry name" value="OS06G0587000 PROTEIN"/>
    <property type="match status" value="1"/>
</dbReference>
<dbReference type="EMBL" id="HG739117">
    <property type="protein sequence ID" value="CDP08521.1"/>
    <property type="molecule type" value="Genomic_DNA"/>
</dbReference>
<organism evidence="2 3">
    <name type="scientific">Coffea canephora</name>
    <name type="common">Robusta coffee</name>
    <dbReference type="NCBI Taxonomy" id="49390"/>
    <lineage>
        <taxon>Eukaryota</taxon>
        <taxon>Viridiplantae</taxon>
        <taxon>Streptophyta</taxon>
        <taxon>Embryophyta</taxon>
        <taxon>Tracheophyta</taxon>
        <taxon>Spermatophyta</taxon>
        <taxon>Magnoliopsida</taxon>
        <taxon>eudicotyledons</taxon>
        <taxon>Gunneridae</taxon>
        <taxon>Pentapetalae</taxon>
        <taxon>asterids</taxon>
        <taxon>lamiids</taxon>
        <taxon>Gentianales</taxon>
        <taxon>Rubiaceae</taxon>
        <taxon>Ixoroideae</taxon>
        <taxon>Gardenieae complex</taxon>
        <taxon>Bertiereae - Coffeeae clade</taxon>
        <taxon>Coffeeae</taxon>
        <taxon>Coffea</taxon>
    </lineage>
</organism>
<name>A0A068UJ67_COFCA</name>
<dbReference type="Gene3D" id="3.80.10.10">
    <property type="entry name" value="Ribonuclease Inhibitor"/>
    <property type="match status" value="1"/>
</dbReference>
<evidence type="ECO:0000313" key="3">
    <source>
        <dbReference type="Proteomes" id="UP000295252"/>
    </source>
</evidence>
<dbReference type="PANTHER" id="PTHR48059">
    <property type="entry name" value="POLYGALACTURONASE INHIBITOR 1"/>
    <property type="match status" value="1"/>
</dbReference>
<dbReference type="STRING" id="49390.A0A068UJ67"/>
<keyword evidence="3" id="KW-1185">Reference proteome</keyword>
<accession>A0A068UJ67</accession>
<evidence type="ECO:0000256" key="1">
    <source>
        <dbReference type="ARBA" id="ARBA00004196"/>
    </source>
</evidence>